<feature type="domain" description="DNA helicase Pif1-like 2B" evidence="4">
    <location>
        <begin position="1220"/>
        <end position="1264"/>
    </location>
</feature>
<dbReference type="Pfam" id="PF05970">
    <property type="entry name" value="PIF1"/>
    <property type="match status" value="1"/>
</dbReference>
<dbReference type="GO" id="GO:0006310">
    <property type="term" value="P:DNA recombination"/>
    <property type="evidence" value="ECO:0007669"/>
    <property type="project" value="UniProtKB-KW"/>
</dbReference>
<accession>A0A4S4MSB1</accession>
<dbReference type="GO" id="GO:0016887">
    <property type="term" value="F:ATP hydrolysis activity"/>
    <property type="evidence" value="ECO:0007669"/>
    <property type="project" value="RHEA"/>
</dbReference>
<dbReference type="InterPro" id="IPR049163">
    <property type="entry name" value="Pif1-like_2B_dom"/>
</dbReference>
<dbReference type="InterPro" id="IPR025476">
    <property type="entry name" value="Helitron_helicase-like"/>
</dbReference>
<comment type="catalytic activity">
    <reaction evidence="1">
        <text>ATP + H2O = ADP + phosphate + H(+)</text>
        <dbReference type="Rhea" id="RHEA:13065"/>
        <dbReference type="ChEBI" id="CHEBI:15377"/>
        <dbReference type="ChEBI" id="CHEBI:15378"/>
        <dbReference type="ChEBI" id="CHEBI:30616"/>
        <dbReference type="ChEBI" id="CHEBI:43474"/>
        <dbReference type="ChEBI" id="CHEBI:456216"/>
        <dbReference type="EC" id="5.6.2.3"/>
    </reaction>
</comment>
<dbReference type="Gene3D" id="3.40.50.300">
    <property type="entry name" value="P-loop containing nucleotide triphosphate hydrolases"/>
    <property type="match status" value="1"/>
</dbReference>
<comment type="cofactor">
    <cofactor evidence="1">
        <name>Mg(2+)</name>
        <dbReference type="ChEBI" id="CHEBI:18420"/>
    </cofactor>
</comment>
<dbReference type="EC" id="5.6.2.3" evidence="1"/>
<keyword evidence="1" id="KW-0227">DNA damage</keyword>
<keyword evidence="1" id="KW-0067">ATP-binding</keyword>
<dbReference type="OrthoDB" id="3366231at2759"/>
<dbReference type="Pfam" id="PF14214">
    <property type="entry name" value="Helitron_like_N"/>
    <property type="match status" value="1"/>
</dbReference>
<evidence type="ECO:0000259" key="3">
    <source>
        <dbReference type="Pfam" id="PF14214"/>
    </source>
</evidence>
<dbReference type="CDD" id="cd18809">
    <property type="entry name" value="SF1_C_RecD"/>
    <property type="match status" value="1"/>
</dbReference>
<comment type="similarity">
    <text evidence="1">Belongs to the helicase family.</text>
</comment>
<evidence type="ECO:0000313" key="6">
    <source>
        <dbReference type="Proteomes" id="UP000308730"/>
    </source>
</evidence>
<sequence>MAERLANSSDVSPRFGMCCNSGKVDLPLLPDPPQALKDLLDGRNEQSKDFREQIRQYNAALAFTSLGVQIDRSVLDGHGPYVFRIHGELCHRIGSLLPSENEQPVYAQLYIHDPRDALQQRLSNNTNLRADTMEVLQTLLNDHHQYARAYKHAFEVLQQQARRSDQPLDISIRLRFQATQDRRRYNLPTADEVAVVLPGDGEQIVGSRDIILHHRRDTLERMYDGHPAFAALHYVLLFPFGSHGWHDELRMRQPDRDRPSRVSQTRFYVFQLQIRPIEYSVMHRAGRLLQQYIVDSWAVAEQNRLRYLRTHQKEIRSALYGGLEDAVATADANMDNVNLNNLGQRFILPSSHNGSPRYMHQLFQDSLAIGRHYRKIDIFMTVTCNPDWPEITRELLPGQTPSDRPDLVARVFQMKKQAIMDDIFRHGVFGSVVAYVYTIEFQKRGLPHMHLLIFFADEFKLRNPTDIDSCIRAEWPDPISEPLLFETVKRCMVHGPCGPGYPNAPCMENNRCTKNFPKPFQDFTNMDDEGYPLYRRTDNPNSVHEVRGVMINNQWIVPYNPYFSAKYVKTFRCIVVWTDAYKPRYDCHINVECAVSFSSLKYVNKYIYKGHDRTTMEINQNDEIKLYIDARYVSSAESIWRIFHFPLHDRHPAVVRLQVHLPGQHLVTFTPDEDPRIVMERAALEQTTLTGFFAANAGPLAEVACRYTYQEFPQHFVWNQKTKQWTLRQQQFAIGRLYYVGPTAGERFYLRTLLTVVKGPRSFVDLRTVGTTVYRTFREACIARGLLADDGEWRLCLEEAAHMKTGYQLRKLFATILIFCNPTSPDLLWAEFRHHICDDLSYRLQSLGRVHPSEEEVFDYGLFLLDQSLQASGHLLQNFPPMPVHTMDWATLSDNRFISEQTAYDRNFEREALSQRLPQLNVEQRAAYDSIVTSVESSAGQLFFLNGPGGTGKTFVYNTVCNKVRSEGWIVLCVASSGIAALLLKGGRTAHSMFKIPIDGLNSDSTCAVPKQGPLAAMFRLVRLIVWDEITMQHRHAAEAVDKTLRDLRSCDRPFGGITVVFGGDFQQILPVVPNGAREEIVGASLQRSYLWPLITVLRLHRNMRLENDADAQDFAQWLLDVGHGRGTEADGTIHLPDRMRTASVDSLIEAIYPDIEANASPQFFLERIILAPRNNDVEDLNHRVLGRMPGAEEVYVAADSIVSDDSDEPTLGGAPIPVEFLRSLHAPGLPPGELRLKRGCPVILLRNLAPAQGLCNGTRMIVERMSRRVIEVRLIGGDHDGEIAFIPRIAITPSNSQGDFTFLLRRRQFPLLLAFAMTINKSQGQSVKHVGIDLRIPVFSHGQLYVALSRATSGHRIKVLLPNDVPSPTTLNVVYPEVLLD</sequence>
<keyword evidence="1" id="KW-0547">Nucleotide-binding</keyword>
<keyword evidence="1" id="KW-0378">Hydrolase</keyword>
<dbReference type="GO" id="GO:0043139">
    <property type="term" value="F:5'-3' DNA helicase activity"/>
    <property type="evidence" value="ECO:0007669"/>
    <property type="project" value="UniProtKB-EC"/>
</dbReference>
<comment type="caution">
    <text evidence="5">The sequence shown here is derived from an EMBL/GenBank/DDBJ whole genome shotgun (WGS) entry which is preliminary data.</text>
</comment>
<evidence type="ECO:0000259" key="4">
    <source>
        <dbReference type="Pfam" id="PF21530"/>
    </source>
</evidence>
<proteinExistence type="inferred from homology"/>
<evidence type="ECO:0000259" key="2">
    <source>
        <dbReference type="Pfam" id="PF05970"/>
    </source>
</evidence>
<reference evidence="5 6" key="1">
    <citation type="submission" date="2019-02" db="EMBL/GenBank/DDBJ databases">
        <title>Genome sequencing of the rare red list fungi Antrodiella citrinella (Flaviporus citrinellus).</title>
        <authorList>
            <person name="Buettner E."/>
            <person name="Kellner H."/>
        </authorList>
    </citation>
    <scope>NUCLEOTIDE SEQUENCE [LARGE SCALE GENOMIC DNA]</scope>
    <source>
        <strain evidence="5 6">DSM 108506</strain>
    </source>
</reference>
<dbReference type="PANTHER" id="PTHR10492">
    <property type="match status" value="1"/>
</dbReference>
<dbReference type="GO" id="GO:0006281">
    <property type="term" value="P:DNA repair"/>
    <property type="evidence" value="ECO:0007669"/>
    <property type="project" value="UniProtKB-KW"/>
</dbReference>
<dbReference type="Pfam" id="PF21530">
    <property type="entry name" value="Pif1_2B_dom"/>
    <property type="match status" value="1"/>
</dbReference>
<organism evidence="5 6">
    <name type="scientific">Antrodiella citrinella</name>
    <dbReference type="NCBI Taxonomy" id="2447956"/>
    <lineage>
        <taxon>Eukaryota</taxon>
        <taxon>Fungi</taxon>
        <taxon>Dikarya</taxon>
        <taxon>Basidiomycota</taxon>
        <taxon>Agaricomycotina</taxon>
        <taxon>Agaricomycetes</taxon>
        <taxon>Polyporales</taxon>
        <taxon>Steccherinaceae</taxon>
        <taxon>Antrodiella</taxon>
    </lineage>
</organism>
<dbReference type="Proteomes" id="UP000308730">
    <property type="component" value="Unassembled WGS sequence"/>
</dbReference>
<keyword evidence="1" id="KW-0233">DNA recombination</keyword>
<dbReference type="InterPro" id="IPR010285">
    <property type="entry name" value="DNA_helicase_pif1-like_DEAD"/>
</dbReference>
<evidence type="ECO:0000256" key="1">
    <source>
        <dbReference type="RuleBase" id="RU363044"/>
    </source>
</evidence>
<evidence type="ECO:0000313" key="5">
    <source>
        <dbReference type="EMBL" id="THH29066.1"/>
    </source>
</evidence>
<keyword evidence="1" id="KW-0347">Helicase</keyword>
<name>A0A4S4MSB1_9APHY</name>
<dbReference type="GO" id="GO:0005524">
    <property type="term" value="F:ATP binding"/>
    <property type="evidence" value="ECO:0007669"/>
    <property type="project" value="UniProtKB-KW"/>
</dbReference>
<keyword evidence="6" id="KW-1185">Reference proteome</keyword>
<feature type="domain" description="DNA helicase Pif1-like DEAD-box helicase" evidence="2">
    <location>
        <begin position="919"/>
        <end position="1130"/>
    </location>
</feature>
<dbReference type="InterPro" id="IPR027417">
    <property type="entry name" value="P-loop_NTPase"/>
</dbReference>
<protein>
    <recommendedName>
        <fullName evidence="1">ATP-dependent DNA helicase</fullName>
        <ecNumber evidence="1">5.6.2.3</ecNumber>
    </recommendedName>
</protein>
<keyword evidence="1" id="KW-0234">DNA repair</keyword>
<dbReference type="SUPFAM" id="SSF52540">
    <property type="entry name" value="P-loop containing nucleoside triphosphate hydrolases"/>
    <property type="match status" value="2"/>
</dbReference>
<dbReference type="EMBL" id="SGPM01000142">
    <property type="protein sequence ID" value="THH29066.1"/>
    <property type="molecule type" value="Genomic_DNA"/>
</dbReference>
<feature type="domain" description="Helitron helicase-like" evidence="3">
    <location>
        <begin position="267"/>
        <end position="453"/>
    </location>
</feature>
<gene>
    <name evidence="5" type="ORF">EUX98_g5120</name>
</gene>
<dbReference type="PANTHER" id="PTHR10492:SF57">
    <property type="entry name" value="ATP-DEPENDENT DNA HELICASE"/>
    <property type="match status" value="1"/>
</dbReference>
<dbReference type="GO" id="GO:0000723">
    <property type="term" value="P:telomere maintenance"/>
    <property type="evidence" value="ECO:0007669"/>
    <property type="project" value="InterPro"/>
</dbReference>